<dbReference type="PANTHER" id="PTHR33361">
    <property type="entry name" value="GLR0591 PROTEIN"/>
    <property type="match status" value="1"/>
</dbReference>
<feature type="signal peptide" evidence="1">
    <location>
        <begin position="1"/>
        <end position="25"/>
    </location>
</feature>
<dbReference type="EMBL" id="CP061038">
    <property type="protein sequence ID" value="QNQ10352.1"/>
    <property type="molecule type" value="Genomic_DNA"/>
</dbReference>
<dbReference type="Proteomes" id="UP000516148">
    <property type="component" value="Chromosome"/>
</dbReference>
<keyword evidence="1" id="KW-0732">Signal</keyword>
<proteinExistence type="predicted"/>
<dbReference type="AlphaFoldDB" id="A0A7H0LKZ9"/>
<accession>A0A7H0LKZ9</accession>
<name>A0A7H0LKZ9_9SPHN</name>
<feature type="chain" id="PRO_5028800231" evidence="1">
    <location>
        <begin position="26"/>
        <end position="594"/>
    </location>
</feature>
<evidence type="ECO:0000313" key="3">
    <source>
        <dbReference type="Proteomes" id="UP000516148"/>
    </source>
</evidence>
<dbReference type="PANTHER" id="PTHR33361:SF15">
    <property type="entry name" value="DUF885 FAMILY LIPOPROTEIN"/>
    <property type="match status" value="1"/>
</dbReference>
<evidence type="ECO:0000256" key="1">
    <source>
        <dbReference type="SAM" id="SignalP"/>
    </source>
</evidence>
<organism evidence="2 3">
    <name type="scientific">Sphingomonas alpina</name>
    <dbReference type="NCBI Taxonomy" id="653931"/>
    <lineage>
        <taxon>Bacteria</taxon>
        <taxon>Pseudomonadati</taxon>
        <taxon>Pseudomonadota</taxon>
        <taxon>Alphaproteobacteria</taxon>
        <taxon>Sphingomonadales</taxon>
        <taxon>Sphingomonadaceae</taxon>
        <taxon>Sphingomonas</taxon>
    </lineage>
</organism>
<sequence length="594" mass="65412">MRRTFALLLAAAALPTLPFATMAMAAARQPAAESAFAALSKRYVQGIAQFSPVYGTTLGDHRFDDRIGDVSAAARARRIAHDTALLAELGKIDRAQLSRESQVDAALLDNALRYDLWDLQTLQSWKWDAQIYNDIAGTALYGLAARDFAPWPQRLKAATARMEAMPAFLAQAREQLEPARVPQVFATTVAKQNSGVVDIAETMLAPHAGELTPTDRKRFDTAVATLKTAVAEHQKWLDTVLVPQAKGEFRLGAALYDQKVKFALVSTLTRQEIKARALKAKSDTRAEMYALSRQVLAGLFGSDKLPDKPSAEQEQRAIEAALARSYAQRPDRGGLMDKAKATLAQATDFVRAKGLVSMPDSPVKIITMPKFQQGVAVAYCDSPGALEQQLDTFYAISPIPDDWTDVQATSFLSEYNNYMLQDLSIHEAMPGHYLQIAHANQNKSVLRAVLSSGPFVEGWAVYAEGMMADANYMDGDPLFKLTVLKMRLRSITNSLLDIGIQTEDMTRDQAMELMTKGAFQQEREAAGKWTRASLGSTQLLSYFTGYSEHMAMREEAKQQLGAKFDLKAYNDAVLAHGSPPARFVRQLMFDLPIG</sequence>
<evidence type="ECO:0000313" key="2">
    <source>
        <dbReference type="EMBL" id="QNQ10352.1"/>
    </source>
</evidence>
<dbReference type="InterPro" id="IPR010281">
    <property type="entry name" value="DUF885"/>
</dbReference>
<dbReference type="KEGG" id="spap:H3Z74_03690"/>
<dbReference type="Pfam" id="PF05960">
    <property type="entry name" value="DUF885"/>
    <property type="match status" value="1"/>
</dbReference>
<keyword evidence="3" id="KW-1185">Reference proteome</keyword>
<reference evidence="2 3" key="1">
    <citation type="submission" date="2020-09" db="EMBL/GenBank/DDBJ databases">
        <title>Sphingomonas sp., a new species isolated from pork steak.</title>
        <authorList>
            <person name="Heidler von Heilborn D."/>
        </authorList>
    </citation>
    <scope>NUCLEOTIDE SEQUENCE [LARGE SCALE GENOMIC DNA]</scope>
    <source>
        <strain evidence="3">S8-3T</strain>
    </source>
</reference>
<dbReference type="RefSeq" id="WP_187762652.1">
    <property type="nucleotide sequence ID" value="NZ_CP061038.1"/>
</dbReference>
<gene>
    <name evidence="2" type="ORF">H3Z74_03690</name>
</gene>
<protein>
    <submittedName>
        <fullName evidence="2">DUF885 domain-containing protein</fullName>
    </submittedName>
</protein>